<dbReference type="RefSeq" id="WP_012111029.1">
    <property type="nucleotide sequence ID" value="NC_009719.1"/>
</dbReference>
<dbReference type="Gene3D" id="3.40.50.10420">
    <property type="entry name" value="NagB/RpiA/CoA transferase-like"/>
    <property type="match status" value="1"/>
</dbReference>
<feature type="binding site" evidence="4">
    <location>
        <begin position="132"/>
        <end position="140"/>
    </location>
    <ligand>
        <name>ATP</name>
        <dbReference type="ChEBI" id="CHEBI:30616"/>
    </ligand>
</feature>
<feature type="binding site" evidence="4">
    <location>
        <position position="57"/>
    </location>
    <ligand>
        <name>substrate</name>
    </ligand>
</feature>
<dbReference type="NCBIfam" id="TIGR02727">
    <property type="entry name" value="MTHFS_bact"/>
    <property type="match status" value="1"/>
</dbReference>
<evidence type="ECO:0000256" key="2">
    <source>
        <dbReference type="ARBA" id="ARBA00022741"/>
    </source>
</evidence>
<organism evidence="6 7">
    <name type="scientific">Parvibaculum lavamentivorans (strain DS-1 / DSM 13023 / NCIMB 13966)</name>
    <dbReference type="NCBI Taxonomy" id="402881"/>
    <lineage>
        <taxon>Bacteria</taxon>
        <taxon>Pseudomonadati</taxon>
        <taxon>Pseudomonadota</taxon>
        <taxon>Alphaproteobacteria</taxon>
        <taxon>Hyphomicrobiales</taxon>
        <taxon>Parvibaculaceae</taxon>
        <taxon>Parvibaculum</taxon>
    </lineage>
</organism>
<dbReference type="HOGENOM" id="CLU_066245_0_1_5"/>
<dbReference type="EC" id="6.3.3.2" evidence="5"/>
<dbReference type="PANTHER" id="PTHR23407">
    <property type="entry name" value="ATPASE INHIBITOR/5-FORMYLTETRAHYDROFOLATE CYCLO-LIGASE"/>
    <property type="match status" value="1"/>
</dbReference>
<feature type="binding site" evidence="4">
    <location>
        <begin position="6"/>
        <end position="10"/>
    </location>
    <ligand>
        <name>ATP</name>
        <dbReference type="ChEBI" id="CHEBI:30616"/>
    </ligand>
</feature>
<sequence>MKAEAKQLARRAARERRDVASAALGASAPGLIARHFLRHVPLSTGSCIAGYVAMMGEADPAELIERLSAQGHVCALPRVAAMNEPLVFHRWRAGNVLLPGAHGTREPQPDAPVCRPDIVLVPLLAFDSVGRRLGYGGGYYDRTLAALREDRAGVLAVGVAFSAQEAQDLPEEQFDERLDWVVTEKGAQAFGSASSRGQA</sequence>
<dbReference type="Pfam" id="PF01812">
    <property type="entry name" value="5-FTHF_cyc-lig"/>
    <property type="match status" value="1"/>
</dbReference>
<dbReference type="PANTHER" id="PTHR23407:SF1">
    <property type="entry name" value="5-FORMYLTETRAHYDROFOLATE CYCLO-LIGASE"/>
    <property type="match status" value="1"/>
</dbReference>
<evidence type="ECO:0000256" key="1">
    <source>
        <dbReference type="ARBA" id="ARBA00010638"/>
    </source>
</evidence>
<gene>
    <name evidence="6" type="ordered locus">Plav_2111</name>
</gene>
<dbReference type="EMBL" id="CP000774">
    <property type="protein sequence ID" value="ABS63725.1"/>
    <property type="molecule type" value="Genomic_DNA"/>
</dbReference>
<dbReference type="GO" id="GO:0046872">
    <property type="term" value="F:metal ion binding"/>
    <property type="evidence" value="ECO:0007669"/>
    <property type="project" value="UniProtKB-KW"/>
</dbReference>
<evidence type="ECO:0000313" key="7">
    <source>
        <dbReference type="Proteomes" id="UP000006377"/>
    </source>
</evidence>
<dbReference type="AlphaFoldDB" id="A7HUZ2"/>
<keyword evidence="6" id="KW-0436">Ligase</keyword>
<name>A7HUZ2_PARL1</name>
<evidence type="ECO:0000313" key="6">
    <source>
        <dbReference type="EMBL" id="ABS63725.1"/>
    </source>
</evidence>
<keyword evidence="7" id="KW-1185">Reference proteome</keyword>
<dbReference type="GO" id="GO:0035999">
    <property type="term" value="P:tetrahydrofolate interconversion"/>
    <property type="evidence" value="ECO:0007669"/>
    <property type="project" value="TreeGrafter"/>
</dbReference>
<comment type="similarity">
    <text evidence="1 5">Belongs to the 5-formyltetrahydrofolate cyclo-ligase family.</text>
</comment>
<feature type="binding site" evidence="4">
    <location>
        <position position="52"/>
    </location>
    <ligand>
        <name>substrate</name>
    </ligand>
</feature>
<protein>
    <recommendedName>
        <fullName evidence="5">5-formyltetrahydrofolate cyclo-ligase</fullName>
        <ecNumber evidence="5">6.3.3.2</ecNumber>
    </recommendedName>
</protein>
<dbReference type="InterPro" id="IPR037171">
    <property type="entry name" value="NagB/RpiA_transferase-like"/>
</dbReference>
<dbReference type="InterPro" id="IPR024185">
    <property type="entry name" value="FTHF_cligase-like_sf"/>
</dbReference>
<proteinExistence type="inferred from homology"/>
<dbReference type="GO" id="GO:0005524">
    <property type="term" value="F:ATP binding"/>
    <property type="evidence" value="ECO:0007669"/>
    <property type="project" value="UniProtKB-KW"/>
</dbReference>
<dbReference type="KEGG" id="pla:Plav_2111"/>
<comment type="cofactor">
    <cofactor evidence="5">
        <name>Mg(2+)</name>
        <dbReference type="ChEBI" id="CHEBI:18420"/>
    </cofactor>
</comment>
<dbReference type="InterPro" id="IPR002698">
    <property type="entry name" value="FTHF_cligase"/>
</dbReference>
<keyword evidence="5" id="KW-0460">Magnesium</keyword>
<dbReference type="SUPFAM" id="SSF100950">
    <property type="entry name" value="NagB/RpiA/CoA transferase-like"/>
    <property type="match status" value="1"/>
</dbReference>
<dbReference type="STRING" id="402881.Plav_2111"/>
<dbReference type="PIRSF" id="PIRSF006806">
    <property type="entry name" value="FTHF_cligase"/>
    <property type="match status" value="1"/>
</dbReference>
<accession>A7HUZ2</accession>
<keyword evidence="3 4" id="KW-0067">ATP-binding</keyword>
<dbReference type="eggNOG" id="COG0212">
    <property type="taxonomic scope" value="Bacteria"/>
</dbReference>
<dbReference type="GO" id="GO:0030272">
    <property type="term" value="F:5-formyltetrahydrofolate cyclo-ligase activity"/>
    <property type="evidence" value="ECO:0007669"/>
    <property type="project" value="UniProtKB-EC"/>
</dbReference>
<comment type="catalytic activity">
    <reaction evidence="5">
        <text>(6S)-5-formyl-5,6,7,8-tetrahydrofolate + ATP = (6R)-5,10-methenyltetrahydrofolate + ADP + phosphate</text>
        <dbReference type="Rhea" id="RHEA:10488"/>
        <dbReference type="ChEBI" id="CHEBI:30616"/>
        <dbReference type="ChEBI" id="CHEBI:43474"/>
        <dbReference type="ChEBI" id="CHEBI:57455"/>
        <dbReference type="ChEBI" id="CHEBI:57457"/>
        <dbReference type="ChEBI" id="CHEBI:456216"/>
        <dbReference type="EC" id="6.3.3.2"/>
    </reaction>
</comment>
<dbReference type="GO" id="GO:0009396">
    <property type="term" value="P:folic acid-containing compound biosynthetic process"/>
    <property type="evidence" value="ECO:0007669"/>
    <property type="project" value="TreeGrafter"/>
</dbReference>
<evidence type="ECO:0000256" key="5">
    <source>
        <dbReference type="RuleBase" id="RU361279"/>
    </source>
</evidence>
<keyword evidence="5" id="KW-0479">Metal-binding</keyword>
<reference evidence="6 7" key="1">
    <citation type="journal article" date="2011" name="Stand. Genomic Sci.">
        <title>Complete genome sequence of Parvibaculum lavamentivorans type strain (DS-1(T)).</title>
        <authorList>
            <person name="Schleheck D."/>
            <person name="Weiss M."/>
            <person name="Pitluck S."/>
            <person name="Bruce D."/>
            <person name="Land M.L."/>
            <person name="Han S."/>
            <person name="Saunders E."/>
            <person name="Tapia R."/>
            <person name="Detter C."/>
            <person name="Brettin T."/>
            <person name="Han J."/>
            <person name="Woyke T."/>
            <person name="Goodwin L."/>
            <person name="Pennacchio L."/>
            <person name="Nolan M."/>
            <person name="Cook A.M."/>
            <person name="Kjelleberg S."/>
            <person name="Thomas T."/>
        </authorList>
    </citation>
    <scope>NUCLEOTIDE SEQUENCE [LARGE SCALE GENOMIC DNA]</scope>
    <source>
        <strain evidence="7">DS-1 / DSM 13023 / NCIMB 13966</strain>
    </source>
</reference>
<evidence type="ECO:0000256" key="4">
    <source>
        <dbReference type="PIRSR" id="PIRSR006806-1"/>
    </source>
</evidence>
<evidence type="ECO:0000256" key="3">
    <source>
        <dbReference type="ARBA" id="ARBA00022840"/>
    </source>
</evidence>
<dbReference type="OrthoDB" id="9801938at2"/>
<dbReference type="Proteomes" id="UP000006377">
    <property type="component" value="Chromosome"/>
</dbReference>
<keyword evidence="2 4" id="KW-0547">Nucleotide-binding</keyword>